<dbReference type="EMBL" id="FR824103">
    <property type="protein sequence ID" value="CCA18890.1"/>
    <property type="molecule type" value="Genomic_DNA"/>
</dbReference>
<reference evidence="1" key="1">
    <citation type="journal article" date="2011" name="PLoS Biol.">
        <title>Gene gain and loss during evolution of obligate parasitism in the white rust pathogen of Arabidopsis thaliana.</title>
        <authorList>
            <person name="Kemen E."/>
            <person name="Gardiner A."/>
            <person name="Schultz-Larsen T."/>
            <person name="Kemen A.C."/>
            <person name="Balmuth A.L."/>
            <person name="Robert-Seilaniantz A."/>
            <person name="Bailey K."/>
            <person name="Holub E."/>
            <person name="Studholme D.J."/>
            <person name="Maclean D."/>
            <person name="Jones J.D."/>
        </authorList>
    </citation>
    <scope>NUCLEOTIDE SEQUENCE</scope>
</reference>
<organism evidence="1">
    <name type="scientific">Albugo laibachii Nc14</name>
    <dbReference type="NCBI Taxonomy" id="890382"/>
    <lineage>
        <taxon>Eukaryota</taxon>
        <taxon>Sar</taxon>
        <taxon>Stramenopiles</taxon>
        <taxon>Oomycota</taxon>
        <taxon>Peronosporomycetes</taxon>
        <taxon>Albuginales</taxon>
        <taxon>Albuginaceae</taxon>
        <taxon>Albugo</taxon>
    </lineage>
</organism>
<protein>
    <submittedName>
        <fullName evidence="1">AlNc14C58G4353 protein</fullName>
    </submittedName>
</protein>
<dbReference type="AlphaFoldDB" id="F0WCH5"/>
<sequence length="79" mass="9125">MPSRNAAGNGGLMETRKKRVKRIKTWKHKVIPWATIQKTRHHSYLLKKIHGRKLGLIQATLRESTEILAHQSNVLSYLV</sequence>
<proteinExistence type="predicted"/>
<accession>F0WCH5</accession>
<evidence type="ECO:0000313" key="1">
    <source>
        <dbReference type="EMBL" id="CCA18890.1"/>
    </source>
</evidence>
<reference evidence="1" key="2">
    <citation type="submission" date="2011-02" db="EMBL/GenBank/DDBJ databases">
        <authorList>
            <person name="MacLean D."/>
        </authorList>
    </citation>
    <scope>NUCLEOTIDE SEQUENCE</scope>
</reference>
<name>F0WCH5_9STRA</name>
<dbReference type="HOGENOM" id="CLU_2611000_0_0_1"/>
<gene>
    <name evidence="1" type="primary">AlNc14C58G4353</name>
    <name evidence="1" type="ORF">ALNC14_050330</name>
</gene>